<dbReference type="OMA" id="EDMSHHG"/>
<keyword evidence="2" id="KW-1185">Reference proteome</keyword>
<dbReference type="Bgee" id="ENSXETG00000037935">
    <property type="expression patterns" value="Expressed in testis and 2 other cell types or tissues"/>
</dbReference>
<dbReference type="AlphaFoldDB" id="A0A803JYT5"/>
<evidence type="ECO:0000313" key="1">
    <source>
        <dbReference type="Ensembl" id="ENSXETP00000113186"/>
    </source>
</evidence>
<sequence length="373" mass="42308">MFVSIHYEAHIRKVYFKICALPTMENRIHHFTMEQGHHSLADQINATESHILLEAAAKYYFQISQKHGHTREYFSSPEGEVIKVDETSVRYIPLYRDDSGKMLVLVDSKTGESVVAVYLNGTWRSVDDILRSSDPSKEGLIQVQTFGERIALFVLNCLVCGFSEANGSGHEAYFLPHASRELAKIFWCHGEAVGFYTYKNKGNLCNPGTGQCYQLPVLDTVFVRKNWRRQGVGAKMLQDYSQAFPEESVLGISSPISPAMYTVCHKFLTCNPKDQDRFWEVEAPGYWSQRVNIWLKIQLGEAPAMQKSFTESNGEQDKRVSILAVKHPGLPNEKNPGESPGNLDEFVSLGNYRKRKSVKLNVEEISTKHMKTT</sequence>
<dbReference type="InterPro" id="IPR016181">
    <property type="entry name" value="Acyl_CoA_acyltransferase"/>
</dbReference>
<proteinExistence type="predicted"/>
<protein>
    <submittedName>
        <fullName evidence="1">Family with sequence similarity 169 member B</fullName>
    </submittedName>
    <submittedName>
        <fullName evidence="3">Protein FAM169B isoform X1</fullName>
    </submittedName>
</protein>
<evidence type="ECO:0000313" key="2">
    <source>
        <dbReference type="Proteomes" id="UP000008143"/>
    </source>
</evidence>
<dbReference type="GeneID" id="100496932"/>
<dbReference type="CTD" id="434197"/>
<reference evidence="1" key="2">
    <citation type="submission" date="2021-03" db="UniProtKB">
        <authorList>
            <consortium name="Ensembl"/>
        </authorList>
    </citation>
    <scope>IDENTIFICATION</scope>
</reference>
<reference evidence="3" key="3">
    <citation type="submission" date="2025-04" db="UniProtKB">
        <authorList>
            <consortium name="RefSeq"/>
        </authorList>
    </citation>
    <scope>IDENTIFICATION</scope>
    <source>
        <strain evidence="3">Nigerian</strain>
        <tissue evidence="3">Liver and blood</tissue>
    </source>
</reference>
<name>A0A803JYT5_XENTR</name>
<dbReference type="Proteomes" id="UP000008143">
    <property type="component" value="Chromosome 3"/>
</dbReference>
<dbReference type="RefSeq" id="XP_031755098.1">
    <property type="nucleotide sequence ID" value="XM_031899238.1"/>
</dbReference>
<organism evidence="1">
    <name type="scientific">Xenopus tropicalis</name>
    <name type="common">Western clawed frog</name>
    <name type="synonym">Silurana tropicalis</name>
    <dbReference type="NCBI Taxonomy" id="8364"/>
    <lineage>
        <taxon>Eukaryota</taxon>
        <taxon>Metazoa</taxon>
        <taxon>Chordata</taxon>
        <taxon>Craniata</taxon>
        <taxon>Vertebrata</taxon>
        <taxon>Euteleostomi</taxon>
        <taxon>Amphibia</taxon>
        <taxon>Batrachia</taxon>
        <taxon>Anura</taxon>
        <taxon>Pipoidea</taxon>
        <taxon>Pipidae</taxon>
        <taxon>Xenopodinae</taxon>
        <taxon>Xenopus</taxon>
        <taxon>Silurana</taxon>
    </lineage>
</organism>
<dbReference type="OrthoDB" id="8954808at2759"/>
<dbReference type="Ensembl" id="ENSXETT00000124328">
    <property type="protein sequence ID" value="ENSXETP00000113186"/>
    <property type="gene ID" value="ENSXETG00000037935"/>
</dbReference>
<evidence type="ECO:0000313" key="3">
    <source>
        <dbReference type="RefSeq" id="XP_031755098.1"/>
    </source>
</evidence>
<dbReference type="Xenbase" id="XB-GENE-22068420">
    <property type="gene designation" value="fam169b"/>
</dbReference>
<reference evidence="1" key="1">
    <citation type="journal article" date="2010" name="Science">
        <title>The genome of the Western clawed frog Xenopus tropicalis.</title>
        <authorList>
            <person name="Hellsten U."/>
            <person name="Harland R.M."/>
            <person name="Gilchrist M.J."/>
            <person name="Hendrix D."/>
            <person name="Jurka J."/>
            <person name="Kapitonov V."/>
            <person name="Ovcharenko I."/>
            <person name="Putnam N.H."/>
            <person name="Shu S."/>
            <person name="Taher L."/>
            <person name="Blitz I.L."/>
            <person name="Blumberg B."/>
            <person name="Dichmann D.S."/>
            <person name="Dubchak I."/>
            <person name="Amaya E."/>
            <person name="Detter J.C."/>
            <person name="Fletcher R."/>
            <person name="Gerhard D.S."/>
            <person name="Goodstein D."/>
            <person name="Graves T."/>
            <person name="Grigoriev I.V."/>
            <person name="Grimwood J."/>
            <person name="Kawashima T."/>
            <person name="Lindquist E."/>
            <person name="Lucas S.M."/>
            <person name="Mead P.E."/>
            <person name="Mitros T."/>
            <person name="Ogino H."/>
            <person name="Ohta Y."/>
            <person name="Poliakov A.V."/>
            <person name="Pollet N."/>
            <person name="Robert J."/>
            <person name="Salamov A."/>
            <person name="Sater A.K."/>
            <person name="Schmutz J."/>
            <person name="Terry A."/>
            <person name="Vize P.D."/>
            <person name="Warren W.C."/>
            <person name="Wells D."/>
            <person name="Wills A."/>
            <person name="Wilson R.K."/>
            <person name="Zimmerman L.B."/>
            <person name="Zorn A.M."/>
            <person name="Grainger R."/>
            <person name="Grammer T."/>
            <person name="Khokha M.K."/>
            <person name="Richardson P.M."/>
            <person name="Rokhsar D.S."/>
        </authorList>
    </citation>
    <scope>NUCLEOTIDE SEQUENCE [LARGE SCALE GENOMIC DNA]</scope>
    <source>
        <strain evidence="1">Nigerian</strain>
    </source>
</reference>
<evidence type="ECO:0000313" key="4">
    <source>
        <dbReference type="Xenbase" id="XB-GENE-22068420"/>
    </source>
</evidence>
<dbReference type="CDD" id="cd04301">
    <property type="entry name" value="NAT_SF"/>
    <property type="match status" value="1"/>
</dbReference>
<accession>A0A803JYT5</accession>
<dbReference type="InterPro" id="IPR029625">
    <property type="entry name" value="FAM169"/>
</dbReference>
<gene>
    <name evidence="1 3 4" type="primary">fam169b</name>
</gene>
<dbReference type="SUPFAM" id="SSF55729">
    <property type="entry name" value="Acyl-CoA N-acyltransferases (Nat)"/>
    <property type="match status" value="1"/>
</dbReference>
<dbReference type="PANTHER" id="PTHR22442">
    <property type="match status" value="1"/>
</dbReference>
<dbReference type="AGR" id="Xenbase:XB-GENE-22068420"/>
<dbReference type="GeneTree" id="ENSGT00510000048902"/>
<dbReference type="PANTHER" id="PTHR22442:SF4">
    <property type="entry name" value="PROTEIN FAM169BP"/>
    <property type="match status" value="1"/>
</dbReference>